<gene>
    <name evidence="2" type="ORF">LNINA_LOCUS13876</name>
</gene>
<feature type="domain" description="Tc1-like transposase DDE" evidence="1">
    <location>
        <begin position="22"/>
        <end position="68"/>
    </location>
</feature>
<name>A0AAV1JZV8_9NEOP</name>
<dbReference type="Pfam" id="PF13358">
    <property type="entry name" value="DDE_3"/>
    <property type="match status" value="1"/>
</dbReference>
<evidence type="ECO:0000313" key="3">
    <source>
        <dbReference type="Proteomes" id="UP001497472"/>
    </source>
</evidence>
<dbReference type="GO" id="GO:0003676">
    <property type="term" value="F:nucleic acid binding"/>
    <property type="evidence" value="ECO:0007669"/>
    <property type="project" value="InterPro"/>
</dbReference>
<evidence type="ECO:0000259" key="1">
    <source>
        <dbReference type="Pfam" id="PF13358"/>
    </source>
</evidence>
<dbReference type="Proteomes" id="UP001497472">
    <property type="component" value="Unassembled WGS sequence"/>
</dbReference>
<dbReference type="InterPro" id="IPR038717">
    <property type="entry name" value="Tc1-like_DDE_dom"/>
</dbReference>
<dbReference type="EMBL" id="CAVLEF010000279">
    <property type="protein sequence ID" value="CAK1555036.1"/>
    <property type="molecule type" value="Genomic_DNA"/>
</dbReference>
<accession>A0AAV1JZV8</accession>
<comment type="caution">
    <text evidence="2">The sequence shown here is derived from an EMBL/GenBank/DDBJ whole genome shotgun (WGS) entry which is preliminary data.</text>
</comment>
<protein>
    <recommendedName>
        <fullName evidence="1">Tc1-like transposase DDE domain-containing protein</fullName>
    </recommendedName>
</protein>
<keyword evidence="3" id="KW-1185">Reference proteome</keyword>
<reference evidence="2 3" key="1">
    <citation type="submission" date="2023-11" db="EMBL/GenBank/DDBJ databases">
        <authorList>
            <person name="Okamura Y."/>
        </authorList>
    </citation>
    <scope>NUCLEOTIDE SEQUENCE [LARGE SCALE GENOMIC DNA]</scope>
</reference>
<proteinExistence type="predicted"/>
<dbReference type="AlphaFoldDB" id="A0AAV1JZV8"/>
<organism evidence="2 3">
    <name type="scientific">Leptosia nina</name>
    <dbReference type="NCBI Taxonomy" id="320188"/>
    <lineage>
        <taxon>Eukaryota</taxon>
        <taxon>Metazoa</taxon>
        <taxon>Ecdysozoa</taxon>
        <taxon>Arthropoda</taxon>
        <taxon>Hexapoda</taxon>
        <taxon>Insecta</taxon>
        <taxon>Pterygota</taxon>
        <taxon>Neoptera</taxon>
        <taxon>Endopterygota</taxon>
        <taxon>Lepidoptera</taxon>
        <taxon>Glossata</taxon>
        <taxon>Ditrysia</taxon>
        <taxon>Papilionoidea</taxon>
        <taxon>Pieridae</taxon>
        <taxon>Pierinae</taxon>
        <taxon>Leptosia</taxon>
    </lineage>
</organism>
<dbReference type="Gene3D" id="3.30.420.10">
    <property type="entry name" value="Ribonuclease H-like superfamily/Ribonuclease H"/>
    <property type="match status" value="1"/>
</dbReference>
<dbReference type="InterPro" id="IPR036397">
    <property type="entry name" value="RNaseH_sf"/>
</dbReference>
<evidence type="ECO:0000313" key="2">
    <source>
        <dbReference type="EMBL" id="CAK1555036.1"/>
    </source>
</evidence>
<sequence>MESWLVEKGISYEKDMLKKNKDVYKRFVIDEIFRENNHDVLPLPPYHPDLNPIETAWAAIKGHVAANNVECNVNQTMDLIQEKIDKMGQE</sequence>